<evidence type="ECO:0000256" key="7">
    <source>
        <dbReference type="HAMAP-Rule" id="MF_01207"/>
    </source>
</evidence>
<comment type="subunit">
    <text evidence="7">Heterodimer of a catalytic subunit (MsrP) and a heme-binding subunit (MsrQ).</text>
</comment>
<evidence type="ECO:0000256" key="5">
    <source>
        <dbReference type="ARBA" id="ARBA00023004"/>
    </source>
</evidence>
<keyword evidence="7" id="KW-0479">Metal-binding</keyword>
<dbReference type="InterPro" id="IPR013130">
    <property type="entry name" value="Fe3_Rdtase_TM_dom"/>
</dbReference>
<protein>
    <recommendedName>
        <fullName evidence="7">Protein-methionine-sulfoxide reductase heme-binding subunit MsrQ</fullName>
    </recommendedName>
    <alternativeName>
        <fullName evidence="7">Flavocytochrome MsrQ</fullName>
    </alternativeName>
</protein>
<comment type="caution">
    <text evidence="7">Lacks conserved residue(s) required for the propagation of feature annotation.</text>
</comment>
<feature type="transmembrane region" description="Helical" evidence="7">
    <location>
        <begin position="127"/>
        <end position="148"/>
    </location>
</feature>
<evidence type="ECO:0000256" key="4">
    <source>
        <dbReference type="ARBA" id="ARBA00022989"/>
    </source>
</evidence>
<evidence type="ECO:0000256" key="3">
    <source>
        <dbReference type="ARBA" id="ARBA00022692"/>
    </source>
</evidence>
<gene>
    <name evidence="7" type="primary">msrQ</name>
    <name evidence="9" type="ORF">FDP22_01510</name>
</gene>
<dbReference type="PANTHER" id="PTHR36964">
    <property type="entry name" value="PROTEIN-METHIONINE-SULFOXIDE REDUCTASE HEME-BINDING SUBUNIT MSRQ"/>
    <property type="match status" value="1"/>
</dbReference>
<keyword evidence="7" id="KW-0349">Heme</keyword>
<feature type="domain" description="Ferric oxidoreductase" evidence="8">
    <location>
        <begin position="66"/>
        <end position="176"/>
    </location>
</feature>
<dbReference type="GO" id="GO:0009055">
    <property type="term" value="F:electron transfer activity"/>
    <property type="evidence" value="ECO:0007669"/>
    <property type="project" value="UniProtKB-UniRule"/>
</dbReference>
<keyword evidence="7" id="KW-0288">FMN</keyword>
<dbReference type="KEGG" id="ppru:FDP22_01510"/>
<name>A0A5B8FPV7_9RHOB</name>
<dbReference type="GO" id="GO:0030091">
    <property type="term" value="P:protein repair"/>
    <property type="evidence" value="ECO:0007669"/>
    <property type="project" value="UniProtKB-UniRule"/>
</dbReference>
<evidence type="ECO:0000313" key="9">
    <source>
        <dbReference type="EMBL" id="QDL90576.1"/>
    </source>
</evidence>
<dbReference type="GO" id="GO:0016679">
    <property type="term" value="F:oxidoreductase activity, acting on diphenols and related substances as donors"/>
    <property type="evidence" value="ECO:0007669"/>
    <property type="project" value="TreeGrafter"/>
</dbReference>
<dbReference type="InterPro" id="IPR022837">
    <property type="entry name" value="MsrQ-like"/>
</dbReference>
<accession>A0A5B8FPV7</accession>
<dbReference type="Proteomes" id="UP000305888">
    <property type="component" value="Chromosome"/>
</dbReference>
<dbReference type="GO" id="GO:0005886">
    <property type="term" value="C:plasma membrane"/>
    <property type="evidence" value="ECO:0007669"/>
    <property type="project" value="UniProtKB-SubCell"/>
</dbReference>
<sequence length="293" mass="32016">MPYMISARSLPEDRRMDTPWTDRAGRFSWIRTIAFAGALAPALWLAWLWMSGGLGPRRLEEAIHFTGLWTIRLLLITLAITPLRRLGLPRLVIARRMLGLATLFYVLAHLLLYGLDTGSIGKTVSEILARWYLLVGFVALSGLVVLGVTSTDSAIRRLGRNWQRLHRIVYVIAVLGLLHFFMQSKIDVTEPVLMAGLFVLMMAARGAQAAKLPLASPVVWAGIAVLSGLATAGLEAGWYAVATNAPASAVLAANLQFDYSIRPSWYVFGVGVALALVAGGRWLRQGRRLSPAG</sequence>
<keyword evidence="7" id="KW-1003">Cell membrane</keyword>
<dbReference type="HAMAP" id="MF_01207">
    <property type="entry name" value="MsrQ"/>
    <property type="match status" value="1"/>
</dbReference>
<feature type="transmembrane region" description="Helical" evidence="7">
    <location>
        <begin position="29"/>
        <end position="50"/>
    </location>
</feature>
<dbReference type="GO" id="GO:0020037">
    <property type="term" value="F:heme binding"/>
    <property type="evidence" value="ECO:0007669"/>
    <property type="project" value="UniProtKB-UniRule"/>
</dbReference>
<keyword evidence="10" id="KW-1185">Reference proteome</keyword>
<dbReference type="PANTHER" id="PTHR36964:SF1">
    <property type="entry name" value="PROTEIN-METHIONINE-SULFOXIDE REDUCTASE HEME-BINDING SUBUNIT MSRQ"/>
    <property type="match status" value="1"/>
</dbReference>
<keyword evidence="4 7" id="KW-1133">Transmembrane helix</keyword>
<dbReference type="EMBL" id="CP040818">
    <property type="protein sequence ID" value="QDL90576.1"/>
    <property type="molecule type" value="Genomic_DNA"/>
</dbReference>
<comment type="subcellular location">
    <subcellularLocation>
        <location evidence="7">Cell membrane</location>
        <topology evidence="7">Multi-pass membrane protein</topology>
    </subcellularLocation>
    <subcellularLocation>
        <location evidence="1">Membrane</location>
        <topology evidence="1">Multi-pass membrane protein</topology>
    </subcellularLocation>
</comment>
<evidence type="ECO:0000256" key="2">
    <source>
        <dbReference type="ARBA" id="ARBA00022448"/>
    </source>
</evidence>
<dbReference type="AlphaFoldDB" id="A0A5B8FPV7"/>
<keyword evidence="2 7" id="KW-0813">Transport</keyword>
<feature type="transmembrane region" description="Helical" evidence="7">
    <location>
        <begin position="265"/>
        <end position="283"/>
    </location>
</feature>
<keyword evidence="7" id="KW-0285">Flavoprotein</keyword>
<dbReference type="Pfam" id="PF01794">
    <property type="entry name" value="Ferric_reduct"/>
    <property type="match status" value="1"/>
</dbReference>
<organism evidence="9 10">
    <name type="scientific">Paroceanicella profunda</name>
    <dbReference type="NCBI Taxonomy" id="2579971"/>
    <lineage>
        <taxon>Bacteria</taxon>
        <taxon>Pseudomonadati</taxon>
        <taxon>Pseudomonadota</taxon>
        <taxon>Alphaproteobacteria</taxon>
        <taxon>Rhodobacterales</taxon>
        <taxon>Paracoccaceae</taxon>
        <taxon>Paroceanicella</taxon>
    </lineage>
</organism>
<feature type="transmembrane region" description="Helical" evidence="7">
    <location>
        <begin position="219"/>
        <end position="241"/>
    </location>
</feature>
<evidence type="ECO:0000256" key="6">
    <source>
        <dbReference type="ARBA" id="ARBA00023136"/>
    </source>
</evidence>
<comment type="cofactor">
    <cofactor evidence="7">
        <name>FMN</name>
        <dbReference type="ChEBI" id="CHEBI:58210"/>
    </cofactor>
    <text evidence="7">Binds 1 FMN per subunit.</text>
</comment>
<evidence type="ECO:0000259" key="8">
    <source>
        <dbReference type="Pfam" id="PF01794"/>
    </source>
</evidence>
<evidence type="ECO:0000313" key="10">
    <source>
        <dbReference type="Proteomes" id="UP000305888"/>
    </source>
</evidence>
<evidence type="ECO:0000256" key="1">
    <source>
        <dbReference type="ARBA" id="ARBA00004141"/>
    </source>
</evidence>
<comment type="similarity">
    <text evidence="7">Belongs to the MsrQ family.</text>
</comment>
<keyword evidence="7" id="KW-0249">Electron transport</keyword>
<feature type="transmembrane region" description="Helical" evidence="7">
    <location>
        <begin position="168"/>
        <end position="186"/>
    </location>
</feature>
<comment type="function">
    <text evidence="7">Part of the MsrPQ system that repairs oxidized periplasmic proteins containing methionine sulfoxide residues (Met-O), using respiratory chain electrons. Thus protects these proteins from oxidative-stress damage caused by reactive species of oxygen and chlorine generated by the host defense mechanisms. MsrPQ is essential for the maintenance of envelope integrity under bleach stress, rescuing a wide series of structurally unrelated periplasmic proteins from methionine oxidation. MsrQ provides electrons for reduction to the reductase catalytic subunit MsrP, using the quinone pool of the respiratory chain.</text>
</comment>
<feature type="transmembrane region" description="Helical" evidence="7">
    <location>
        <begin position="62"/>
        <end position="81"/>
    </location>
</feature>
<reference evidence="9 10" key="1">
    <citation type="submission" date="2019-06" db="EMBL/GenBank/DDBJ databases">
        <title>Genome sequence of Rhodobacteraceae bacterium D4M1.</title>
        <authorList>
            <person name="Cao J."/>
        </authorList>
    </citation>
    <scope>NUCLEOTIDE SEQUENCE [LARGE SCALE GENOMIC DNA]</scope>
    <source>
        <strain evidence="9 10">D4M1</strain>
    </source>
</reference>
<feature type="transmembrane region" description="Helical" evidence="7">
    <location>
        <begin position="192"/>
        <end position="207"/>
    </location>
</feature>
<keyword evidence="6 7" id="KW-0472">Membrane</keyword>
<dbReference type="GO" id="GO:0010181">
    <property type="term" value="F:FMN binding"/>
    <property type="evidence" value="ECO:0007669"/>
    <property type="project" value="UniProtKB-UniRule"/>
</dbReference>
<dbReference type="OrthoDB" id="9788328at2"/>
<feature type="transmembrane region" description="Helical" evidence="7">
    <location>
        <begin position="93"/>
        <end position="115"/>
    </location>
</feature>
<dbReference type="GO" id="GO:0046872">
    <property type="term" value="F:metal ion binding"/>
    <property type="evidence" value="ECO:0007669"/>
    <property type="project" value="UniProtKB-KW"/>
</dbReference>
<comment type="cofactor">
    <cofactor evidence="7">
        <name>heme b</name>
        <dbReference type="ChEBI" id="CHEBI:60344"/>
    </cofactor>
    <text evidence="7">Binds 1 heme b (iron(II)-protoporphyrin IX) group per subunit.</text>
</comment>
<proteinExistence type="inferred from homology"/>
<keyword evidence="5 7" id="KW-0408">Iron</keyword>
<keyword evidence="3 7" id="KW-0812">Transmembrane</keyword>